<dbReference type="InterPro" id="IPR003507">
    <property type="entry name" value="S66_fam"/>
</dbReference>
<organism evidence="8 10">
    <name type="scientific">Trueperella bernardiae</name>
    <dbReference type="NCBI Taxonomy" id="59561"/>
    <lineage>
        <taxon>Bacteria</taxon>
        <taxon>Bacillati</taxon>
        <taxon>Actinomycetota</taxon>
        <taxon>Actinomycetes</taxon>
        <taxon>Actinomycetales</taxon>
        <taxon>Actinomycetaceae</taxon>
        <taxon>Trueperella</taxon>
    </lineage>
</organism>
<keyword evidence="3" id="KW-0645">Protease</keyword>
<sequence>MATIGLAACSNPVAGREEKLAELVGVFEGAGYRVDTRFVERFAGHEQRVSGGSGGSGGGSRVWRINPRVRAELLTELFADSAVHAIFDITGGDLANEVLEWVDWDVVSANPKPFAGYSDVSVVVNALVVAGSGAGRLGPGRTATLWNPWTALKRGADDVPAILARKHIRPACDRELPDLPIIGGNVRCLAKLGGTRWWPRATGHLALLEGMATTLEAVTTYTEQLRQLGLFRGAEGLILGQFTDIDAVGQRGILADTLREITGLDVWHAPEIGHSRDSAPVTIG</sequence>
<dbReference type="InterPro" id="IPR027461">
    <property type="entry name" value="Carboxypeptidase_A_C_sf"/>
</dbReference>
<comment type="similarity">
    <text evidence="1">Belongs to the peptidase S66 family.</text>
</comment>
<reference evidence="9" key="2">
    <citation type="submission" date="2023-05" db="EMBL/GenBank/DDBJ databases">
        <title>Genomic Catalog of Human Bladder Bacteria.</title>
        <authorList>
            <person name="Du J."/>
        </authorList>
    </citation>
    <scope>NUCLEOTIDE SEQUENCE</scope>
    <source>
        <strain evidence="9">UMB1304A</strain>
    </source>
</reference>
<dbReference type="OrthoDB" id="9807329at2"/>
<keyword evidence="2 8" id="KW-0121">Carboxypeptidase</keyword>
<feature type="domain" description="LD-carboxypeptidase C-terminal" evidence="7">
    <location>
        <begin position="181"/>
        <end position="284"/>
    </location>
</feature>
<dbReference type="InterPro" id="IPR027478">
    <property type="entry name" value="LdcA_N"/>
</dbReference>
<evidence type="ECO:0000256" key="3">
    <source>
        <dbReference type="ARBA" id="ARBA00022670"/>
    </source>
</evidence>
<evidence type="ECO:0000313" key="10">
    <source>
        <dbReference type="Proteomes" id="UP000054404"/>
    </source>
</evidence>
<evidence type="ECO:0000259" key="6">
    <source>
        <dbReference type="Pfam" id="PF02016"/>
    </source>
</evidence>
<feature type="domain" description="LD-carboxypeptidase N-terminal" evidence="6">
    <location>
        <begin position="4"/>
        <end position="128"/>
    </location>
</feature>
<evidence type="ECO:0000256" key="2">
    <source>
        <dbReference type="ARBA" id="ARBA00022645"/>
    </source>
</evidence>
<dbReference type="Pfam" id="PF17676">
    <property type="entry name" value="Peptidase_S66C"/>
    <property type="match status" value="1"/>
</dbReference>
<gene>
    <name evidence="8" type="ORF">AQZ59_01158</name>
    <name evidence="9" type="ORF">QP858_06765</name>
</gene>
<dbReference type="SUPFAM" id="SSF141986">
    <property type="entry name" value="LD-carboxypeptidase A C-terminal domain-like"/>
    <property type="match status" value="1"/>
</dbReference>
<comment type="caution">
    <text evidence="8">The sequence shown here is derived from an EMBL/GenBank/DDBJ whole genome shotgun (WGS) entry which is preliminary data.</text>
</comment>
<dbReference type="STRING" id="59561.AQZ59_01158"/>
<keyword evidence="4" id="KW-0378">Hydrolase</keyword>
<dbReference type="Pfam" id="PF02016">
    <property type="entry name" value="Peptidase_S66"/>
    <property type="match status" value="1"/>
</dbReference>
<evidence type="ECO:0000256" key="1">
    <source>
        <dbReference type="ARBA" id="ARBA00010233"/>
    </source>
</evidence>
<evidence type="ECO:0000259" key="7">
    <source>
        <dbReference type="Pfam" id="PF17676"/>
    </source>
</evidence>
<dbReference type="PATRIC" id="fig|59561.3.peg.1151"/>
<evidence type="ECO:0000256" key="4">
    <source>
        <dbReference type="ARBA" id="ARBA00022801"/>
    </source>
</evidence>
<evidence type="ECO:0000313" key="8">
    <source>
        <dbReference type="EMBL" id="KTF03830.1"/>
    </source>
</evidence>
<dbReference type="Proteomes" id="UP000054404">
    <property type="component" value="Unassembled WGS sequence"/>
</dbReference>
<dbReference type="InterPro" id="IPR040921">
    <property type="entry name" value="Peptidase_S66C"/>
</dbReference>
<dbReference type="InterPro" id="IPR029062">
    <property type="entry name" value="Class_I_gatase-like"/>
</dbReference>
<protein>
    <submittedName>
        <fullName evidence="8">LD-carboxypeptidase</fullName>
    </submittedName>
</protein>
<accession>A0A0W1KIU4</accession>
<evidence type="ECO:0000313" key="9">
    <source>
        <dbReference type="EMBL" id="MDK8602155.1"/>
    </source>
</evidence>
<dbReference type="InterPro" id="IPR040449">
    <property type="entry name" value="Peptidase_S66_N"/>
</dbReference>
<dbReference type="SUPFAM" id="SSF52317">
    <property type="entry name" value="Class I glutamine amidotransferase-like"/>
    <property type="match status" value="1"/>
</dbReference>
<dbReference type="Proteomes" id="UP001225576">
    <property type="component" value="Unassembled WGS sequence"/>
</dbReference>
<dbReference type="Gene3D" id="3.40.50.10740">
    <property type="entry name" value="Class I glutamine amidotransferase-like"/>
    <property type="match status" value="1"/>
</dbReference>
<evidence type="ECO:0000256" key="5">
    <source>
        <dbReference type="ARBA" id="ARBA00022825"/>
    </source>
</evidence>
<dbReference type="RefSeq" id="WP_062613716.1">
    <property type="nucleotide sequence ID" value="NZ_CAUPHE010000026.1"/>
</dbReference>
<dbReference type="EMBL" id="JASPDQ010000015">
    <property type="protein sequence ID" value="MDK8602155.1"/>
    <property type="molecule type" value="Genomic_DNA"/>
</dbReference>
<dbReference type="AlphaFoldDB" id="A0A0W1KIU4"/>
<dbReference type="EMBL" id="LNIZ01000005">
    <property type="protein sequence ID" value="KTF03830.1"/>
    <property type="molecule type" value="Genomic_DNA"/>
</dbReference>
<dbReference type="GO" id="GO:0004180">
    <property type="term" value="F:carboxypeptidase activity"/>
    <property type="evidence" value="ECO:0007669"/>
    <property type="project" value="UniProtKB-KW"/>
</dbReference>
<dbReference type="GO" id="GO:0006508">
    <property type="term" value="P:proteolysis"/>
    <property type="evidence" value="ECO:0007669"/>
    <property type="project" value="UniProtKB-KW"/>
</dbReference>
<name>A0A0W1KIU4_9ACTO</name>
<keyword evidence="10" id="KW-1185">Reference proteome</keyword>
<dbReference type="PANTHER" id="PTHR30237:SF2">
    <property type="entry name" value="MUREIN TETRAPEPTIDE CARBOXYPEPTIDASE"/>
    <property type="match status" value="1"/>
</dbReference>
<dbReference type="PANTHER" id="PTHR30237">
    <property type="entry name" value="MURAMOYLTETRAPEPTIDE CARBOXYPEPTIDASE"/>
    <property type="match status" value="1"/>
</dbReference>
<reference evidence="8 10" key="1">
    <citation type="submission" date="2015-11" db="EMBL/GenBank/DDBJ databases">
        <title>Draft Genome Sequence of the Type Strain Trueperella bernardiae LCDC 89-0504T, Isolated from Blood Culture.</title>
        <authorList>
            <person name="Bernier A.-M."/>
            <person name="Bernard K."/>
        </authorList>
    </citation>
    <scope>NUCLEOTIDE SEQUENCE [LARGE SCALE GENOMIC DNA]</scope>
    <source>
        <strain evidence="8 10">LCDC 89-0504</strain>
    </source>
</reference>
<keyword evidence="5" id="KW-0720">Serine protease</keyword>
<proteinExistence type="inferred from homology"/>
<dbReference type="Gene3D" id="3.50.30.60">
    <property type="entry name" value="LD-carboxypeptidase A C-terminal domain-like"/>
    <property type="match status" value="1"/>
</dbReference>
<dbReference type="GO" id="GO:0008236">
    <property type="term" value="F:serine-type peptidase activity"/>
    <property type="evidence" value="ECO:0007669"/>
    <property type="project" value="UniProtKB-KW"/>
</dbReference>